<accession>A0AAU6W0U6</accession>
<gene>
    <name evidence="2" type="ORF">Draal02_00042</name>
</gene>
<dbReference type="EMBL" id="PP179321">
    <property type="protein sequence ID" value="XAI70326.1"/>
    <property type="molecule type" value="Genomic_DNA"/>
</dbReference>
<evidence type="ECO:0000256" key="1">
    <source>
        <dbReference type="SAM" id="Phobius"/>
    </source>
</evidence>
<keyword evidence="1" id="KW-0812">Transmembrane</keyword>
<organism evidence="2">
    <name type="scientific">Pseudomonas phage Draal02</name>
    <dbReference type="NCBI Taxonomy" id="3138531"/>
    <lineage>
        <taxon>Viruses</taxon>
    </lineage>
</organism>
<keyword evidence="1" id="KW-0472">Membrane</keyword>
<reference evidence="2" key="1">
    <citation type="journal article" date="2024" name="J. Gen. Virol.">
        <title>Novel phages of Pseudomonas syringae unveil numerous potential auxiliary metabolic genes.</title>
        <authorList>
            <person name="Feltin C."/>
            <person name="Garneau J.R."/>
            <person name="Morris C.E."/>
            <person name="Berard A."/>
            <person name="Torres-Barcelo C."/>
        </authorList>
    </citation>
    <scope>NUCLEOTIDE SEQUENCE</scope>
</reference>
<feature type="transmembrane region" description="Helical" evidence="1">
    <location>
        <begin position="47"/>
        <end position="69"/>
    </location>
</feature>
<sequence>MKTKYPNISLALIALLALAFGGVFLLIWASAEPFNQQGWQDIATMAWALVPVGLFLLMLSLGRAVSYLYRPFRTYLEARTRQVVAERLCLIESTAAQVALNDALMWQARHNSKAARVGR</sequence>
<keyword evidence="1" id="KW-1133">Transmembrane helix</keyword>
<protein>
    <submittedName>
        <fullName evidence="2">Uncharacterized protein</fullName>
    </submittedName>
</protein>
<proteinExistence type="predicted"/>
<name>A0AAU6W0U6_9VIRU</name>
<evidence type="ECO:0000313" key="2">
    <source>
        <dbReference type="EMBL" id="XAI70326.1"/>
    </source>
</evidence>